<dbReference type="Proteomes" id="UP000828390">
    <property type="component" value="Unassembled WGS sequence"/>
</dbReference>
<evidence type="ECO:0000256" key="1">
    <source>
        <dbReference type="ARBA" id="ARBA00003520"/>
    </source>
</evidence>
<evidence type="ECO:0000256" key="5">
    <source>
        <dbReference type="ARBA" id="ARBA00022741"/>
    </source>
</evidence>
<dbReference type="Gene3D" id="3.90.640.10">
    <property type="entry name" value="Actin, Chain A, domain 4"/>
    <property type="match status" value="1"/>
</dbReference>
<dbReference type="OrthoDB" id="5572108at2759"/>
<evidence type="ECO:0000256" key="2">
    <source>
        <dbReference type="ARBA" id="ARBA00004123"/>
    </source>
</evidence>
<dbReference type="GO" id="GO:0005524">
    <property type="term" value="F:ATP binding"/>
    <property type="evidence" value="ECO:0007669"/>
    <property type="project" value="UniProtKB-KW"/>
</dbReference>
<comment type="subcellular location">
    <subcellularLocation>
        <location evidence="2">Nucleus</location>
    </subcellularLocation>
</comment>
<organism evidence="15 16">
    <name type="scientific">Dreissena polymorpha</name>
    <name type="common">Zebra mussel</name>
    <name type="synonym">Mytilus polymorpha</name>
    <dbReference type="NCBI Taxonomy" id="45954"/>
    <lineage>
        <taxon>Eukaryota</taxon>
        <taxon>Metazoa</taxon>
        <taxon>Spiralia</taxon>
        <taxon>Lophotrochozoa</taxon>
        <taxon>Mollusca</taxon>
        <taxon>Bivalvia</taxon>
        <taxon>Autobranchia</taxon>
        <taxon>Heteroconchia</taxon>
        <taxon>Euheterodonta</taxon>
        <taxon>Imparidentia</taxon>
        <taxon>Neoheterodontei</taxon>
        <taxon>Myida</taxon>
        <taxon>Dreissenoidea</taxon>
        <taxon>Dreissenidae</taxon>
        <taxon>Dreissena</taxon>
    </lineage>
</organism>
<dbReference type="PANTHER" id="PTHR11937">
    <property type="entry name" value="ACTIN"/>
    <property type="match status" value="1"/>
</dbReference>
<keyword evidence="5" id="KW-0547">Nucleotide-binding</keyword>
<evidence type="ECO:0000256" key="7">
    <source>
        <dbReference type="ARBA" id="ARBA00022840"/>
    </source>
</evidence>
<evidence type="ECO:0000256" key="14">
    <source>
        <dbReference type="SAM" id="MobiDB-lite"/>
    </source>
</evidence>
<dbReference type="Gene3D" id="3.30.420.40">
    <property type="match status" value="2"/>
</dbReference>
<dbReference type="FunFam" id="3.30.420.40:FF:000100">
    <property type="entry name" value="Actin-related protein 8"/>
    <property type="match status" value="1"/>
</dbReference>
<keyword evidence="10" id="KW-0233">DNA recombination</keyword>
<dbReference type="SUPFAM" id="SSF53067">
    <property type="entry name" value="Actin-like ATPase domain"/>
    <property type="match status" value="2"/>
</dbReference>
<keyword evidence="16" id="KW-1185">Reference proteome</keyword>
<reference evidence="15" key="1">
    <citation type="journal article" date="2019" name="bioRxiv">
        <title>The Genome of the Zebra Mussel, Dreissena polymorpha: A Resource for Invasive Species Research.</title>
        <authorList>
            <person name="McCartney M.A."/>
            <person name="Auch B."/>
            <person name="Kono T."/>
            <person name="Mallez S."/>
            <person name="Zhang Y."/>
            <person name="Obille A."/>
            <person name="Becker A."/>
            <person name="Abrahante J.E."/>
            <person name="Garbe J."/>
            <person name="Badalamenti J.P."/>
            <person name="Herman A."/>
            <person name="Mangelson H."/>
            <person name="Liachko I."/>
            <person name="Sullivan S."/>
            <person name="Sone E.D."/>
            <person name="Koren S."/>
            <person name="Silverstein K.A.T."/>
            <person name="Beckman K.B."/>
            <person name="Gohl D.M."/>
        </authorList>
    </citation>
    <scope>NUCLEOTIDE SEQUENCE</scope>
    <source>
        <strain evidence="15">Duluth1</strain>
        <tissue evidence="15">Whole animal</tissue>
    </source>
</reference>
<evidence type="ECO:0000313" key="16">
    <source>
        <dbReference type="Proteomes" id="UP000828390"/>
    </source>
</evidence>
<dbReference type="AlphaFoldDB" id="A0A9D4GIQ9"/>
<dbReference type="InterPro" id="IPR043129">
    <property type="entry name" value="ATPase_NBD"/>
</dbReference>
<dbReference type="GO" id="GO:0006281">
    <property type="term" value="P:DNA repair"/>
    <property type="evidence" value="ECO:0007669"/>
    <property type="project" value="UniProtKB-KW"/>
</dbReference>
<dbReference type="CDD" id="cd10206">
    <property type="entry name" value="ASKHA_NBD_Arp8-like"/>
    <property type="match status" value="1"/>
</dbReference>
<protein>
    <recommendedName>
        <fullName evidence="4">Actin-related protein 8</fullName>
    </recommendedName>
</protein>
<dbReference type="Pfam" id="PF00022">
    <property type="entry name" value="Actin"/>
    <property type="match status" value="2"/>
</dbReference>
<dbReference type="SMART" id="SM00268">
    <property type="entry name" value="ACTIN"/>
    <property type="match status" value="1"/>
</dbReference>
<keyword evidence="7" id="KW-0067">ATP-binding</keyword>
<name>A0A9D4GIQ9_DREPO</name>
<dbReference type="InterPro" id="IPR004000">
    <property type="entry name" value="Actin"/>
</dbReference>
<keyword evidence="12" id="KW-0539">Nucleus</keyword>
<evidence type="ECO:0000256" key="3">
    <source>
        <dbReference type="ARBA" id="ARBA00007720"/>
    </source>
</evidence>
<comment type="function">
    <text evidence="13">Plays an important role in the functional organization of mitotic chromosomes. Exhibits low basal ATPase activity, and unable to polymerize.</text>
</comment>
<evidence type="ECO:0000313" key="15">
    <source>
        <dbReference type="EMBL" id="KAH3816133.1"/>
    </source>
</evidence>
<evidence type="ECO:0000256" key="12">
    <source>
        <dbReference type="ARBA" id="ARBA00023242"/>
    </source>
</evidence>
<evidence type="ECO:0000256" key="6">
    <source>
        <dbReference type="ARBA" id="ARBA00022763"/>
    </source>
</evidence>
<keyword evidence="11" id="KW-0234">DNA repair</keyword>
<evidence type="ECO:0000256" key="9">
    <source>
        <dbReference type="ARBA" id="ARBA00023163"/>
    </source>
</evidence>
<dbReference type="GO" id="GO:0005634">
    <property type="term" value="C:nucleus"/>
    <property type="evidence" value="ECO:0007669"/>
    <property type="project" value="UniProtKB-SubCell"/>
</dbReference>
<keyword evidence="8" id="KW-0805">Transcription regulation</keyword>
<evidence type="ECO:0000256" key="11">
    <source>
        <dbReference type="ARBA" id="ARBA00023204"/>
    </source>
</evidence>
<evidence type="ECO:0000256" key="10">
    <source>
        <dbReference type="ARBA" id="ARBA00023172"/>
    </source>
</evidence>
<gene>
    <name evidence="15" type="ORF">DPMN_117642</name>
</gene>
<dbReference type="GO" id="GO:0006310">
    <property type="term" value="P:DNA recombination"/>
    <property type="evidence" value="ECO:0007669"/>
    <property type="project" value="UniProtKB-KW"/>
</dbReference>
<sequence length="597" mass="67206">MPVNASKRLYTQVTSDCINEPVQVNTVVVIHPGSLNLRIGRASDTFPVTVPHCIARRLKPDVKEAPSQWMMRKERQHQGHKYQKDKGLRVANECLEMKPMDSGETRPASIVKQLYSHNVRVKGERTDVMCPIPWTNTDSKPPFVVGNNALYIKPGSGYTVQWPMSRGRLNLHAGPGGTLSSVMADMETIWGWVIQNMLDIPLKDLKHYKALLLIPDVFTHMHVRDMVEMLLNKLGFGAAIVHQESVCGAFGSGVQSACVVDVGDQKTSVCCVEDGISHRNTRVTMEIGGSDITRMFTELLATLGFNPGINLTLYPDAMQCQELKENLCHFDHNRYGYLEESVAIKRPGDFITKYFIQIGDELVLAPLSLFFPDMLGLQGENLTRIQKRNQGDPADPHDDFYLKQVQTRQDPEAKKSRKKDNADLTRDGPDLTIDESGLNMLNDDDSNDVPEALGDGTTKVRGGRDGEEEAEEEELTVAPPLMGLDEAILYSIEKCSADEVKKKMYSCIIVVGGGLNFECLQPWLQYSIWKIMPAHIRPMLETMDVITRPKEMEPEVVCWKGAAILACLDTTQELWIKQKEWSQFDVRMLRERAPFVW</sequence>
<evidence type="ECO:0000256" key="4">
    <source>
        <dbReference type="ARBA" id="ARBA00021608"/>
    </source>
</evidence>
<evidence type="ECO:0000256" key="8">
    <source>
        <dbReference type="ARBA" id="ARBA00023015"/>
    </source>
</evidence>
<evidence type="ECO:0000256" key="13">
    <source>
        <dbReference type="ARBA" id="ARBA00025560"/>
    </source>
</evidence>
<keyword evidence="6" id="KW-0227">DNA damage</keyword>
<accession>A0A9D4GIQ9</accession>
<dbReference type="EMBL" id="JAIWYP010000005">
    <property type="protein sequence ID" value="KAH3816133.1"/>
    <property type="molecule type" value="Genomic_DNA"/>
</dbReference>
<comment type="function">
    <text evidence="1">Actins are highly conserved proteins that are involved in various types of cell motility and are ubiquitously expressed in all eukaryotic cells.</text>
</comment>
<keyword evidence="9" id="KW-0804">Transcription</keyword>
<feature type="region of interest" description="Disordered" evidence="14">
    <location>
        <begin position="406"/>
        <end position="474"/>
    </location>
</feature>
<comment type="caution">
    <text evidence="15">The sequence shown here is derived from an EMBL/GenBank/DDBJ whole genome shotgun (WGS) entry which is preliminary data.</text>
</comment>
<reference evidence="15" key="2">
    <citation type="submission" date="2020-11" db="EMBL/GenBank/DDBJ databases">
        <authorList>
            <person name="McCartney M.A."/>
            <person name="Auch B."/>
            <person name="Kono T."/>
            <person name="Mallez S."/>
            <person name="Becker A."/>
            <person name="Gohl D.M."/>
            <person name="Silverstein K.A.T."/>
            <person name="Koren S."/>
            <person name="Bechman K.B."/>
            <person name="Herman A."/>
            <person name="Abrahante J.E."/>
            <person name="Garbe J."/>
        </authorList>
    </citation>
    <scope>NUCLEOTIDE SEQUENCE</scope>
    <source>
        <strain evidence="15">Duluth1</strain>
        <tissue evidence="15">Whole animal</tissue>
    </source>
</reference>
<feature type="compositionally biased region" description="Basic and acidic residues" evidence="14">
    <location>
        <begin position="409"/>
        <end position="429"/>
    </location>
</feature>
<comment type="similarity">
    <text evidence="3">Belongs to the actin family. ARP8 subfamily.</text>
</comment>
<dbReference type="FunFam" id="3.30.420.40:FF:000121">
    <property type="entry name" value="Actin-related protein 8"/>
    <property type="match status" value="1"/>
</dbReference>
<proteinExistence type="inferred from homology"/>